<gene>
    <name evidence="2" type="ORF">F0225_07835</name>
</gene>
<proteinExistence type="predicted"/>
<name>A0A7Y3ZYD8_9VIBR</name>
<dbReference type="Gene3D" id="1.25.40.10">
    <property type="entry name" value="Tetratricopeptide repeat domain"/>
    <property type="match status" value="1"/>
</dbReference>
<evidence type="ECO:0000313" key="2">
    <source>
        <dbReference type="EMBL" id="NOH71247.1"/>
    </source>
</evidence>
<dbReference type="Pfam" id="PF13414">
    <property type="entry name" value="TPR_11"/>
    <property type="match status" value="1"/>
</dbReference>
<evidence type="ECO:0000256" key="1">
    <source>
        <dbReference type="PROSITE-ProRule" id="PRU00339"/>
    </source>
</evidence>
<dbReference type="SUPFAM" id="SSF48371">
    <property type="entry name" value="ARM repeat"/>
    <property type="match status" value="1"/>
</dbReference>
<dbReference type="SUPFAM" id="SSF48452">
    <property type="entry name" value="TPR-like"/>
    <property type="match status" value="1"/>
</dbReference>
<sequence>MRLFAKYVLRTEGQTVNKSQLYKILLVAMMGMSVSKVTIAADSTSIAFAQELASITRAKADHIDPHQRVASLSYRAQNVKQPKELRIEALRELANYPSQNALVAVVRSLQDYEPTIREAAIVGAAPYAIEYRWRMLEPLLTDRETKVRITAATDLVRDFANLKLKQQQRLEKPVAELITYLQAEQDQNSQLLLADVYRWHHEWGQADKIYQMLAVRQPDNPEVWLSLADNYRAQEQDSLAIQTLNNAIKLNPDNAALHYSKSLALVRLDDKKTAAIEIEQAAKIAEDNSYFWYLNGVLQEDYDLKKSVKSFEQAYLISGAPEQLYAVCDIYARYENPKTDQCLSELEKVAPQTVINGLKQN</sequence>
<dbReference type="AlphaFoldDB" id="A0A7Y3ZYD8"/>
<dbReference type="InterPro" id="IPR016024">
    <property type="entry name" value="ARM-type_fold"/>
</dbReference>
<keyword evidence="1" id="KW-0802">TPR repeat</keyword>
<dbReference type="InterPro" id="IPR019734">
    <property type="entry name" value="TPR_rpt"/>
</dbReference>
<dbReference type="Proteomes" id="UP000565719">
    <property type="component" value="Unassembled WGS sequence"/>
</dbReference>
<dbReference type="PROSITE" id="PS50005">
    <property type="entry name" value="TPR"/>
    <property type="match status" value="1"/>
</dbReference>
<feature type="repeat" description="TPR" evidence="1">
    <location>
        <begin position="221"/>
        <end position="254"/>
    </location>
</feature>
<dbReference type="EMBL" id="VTXC01000016">
    <property type="protein sequence ID" value="NOH71247.1"/>
    <property type="molecule type" value="Genomic_DNA"/>
</dbReference>
<reference evidence="2 3" key="1">
    <citation type="submission" date="2019-09" db="EMBL/GenBank/DDBJ databases">
        <title>Draft genome sequencing and comparative genomics of hatchery-associated Vibrios.</title>
        <authorList>
            <person name="Kehlet-Delgado H."/>
            <person name="Mueller R.S."/>
        </authorList>
    </citation>
    <scope>NUCLEOTIDE SEQUENCE [LARGE SCALE GENOMIC DNA]</scope>
    <source>
        <strain evidence="2 3">99-46-Y</strain>
    </source>
</reference>
<dbReference type="InterPro" id="IPR011990">
    <property type="entry name" value="TPR-like_helical_dom_sf"/>
</dbReference>
<organism evidence="2 3">
    <name type="scientific">Vibrio pectenicida</name>
    <dbReference type="NCBI Taxonomy" id="62763"/>
    <lineage>
        <taxon>Bacteria</taxon>
        <taxon>Pseudomonadati</taxon>
        <taxon>Pseudomonadota</taxon>
        <taxon>Gammaproteobacteria</taxon>
        <taxon>Vibrionales</taxon>
        <taxon>Vibrionaceae</taxon>
        <taxon>Vibrio</taxon>
    </lineage>
</organism>
<accession>A0A7Y3ZYD8</accession>
<evidence type="ECO:0000313" key="3">
    <source>
        <dbReference type="Proteomes" id="UP000565719"/>
    </source>
</evidence>
<dbReference type="SMART" id="SM00028">
    <property type="entry name" value="TPR"/>
    <property type="match status" value="2"/>
</dbReference>
<comment type="caution">
    <text evidence="2">The sequence shown here is derived from an EMBL/GenBank/DDBJ whole genome shotgun (WGS) entry which is preliminary data.</text>
</comment>
<protein>
    <submittedName>
        <fullName evidence="2">Tetratricopeptide repeat protein</fullName>
    </submittedName>
</protein>